<dbReference type="AlphaFoldDB" id="D0NA82"/>
<dbReference type="KEGG" id="pif:PITG_08281"/>
<dbReference type="SUPFAM" id="SSF56112">
    <property type="entry name" value="Protein kinase-like (PK-like)"/>
    <property type="match status" value="1"/>
</dbReference>
<dbReference type="InParanoid" id="D0NA82"/>
<sequence>MLYNTQIDGTLESSSDGEPHGESFVRYYAAQVVMALEFMHLEGVVSRTVDPTNRMVDRSGNLRMINLRPQHRCGLLSTWWAHVRNAHRCNTIHTGERERLGDLERHCFAPPRPTALA</sequence>
<evidence type="ECO:0008006" key="3">
    <source>
        <dbReference type="Google" id="ProtNLM"/>
    </source>
</evidence>
<dbReference type="EMBL" id="DS028130">
    <property type="protein sequence ID" value="EEY54740.1"/>
    <property type="molecule type" value="Genomic_DNA"/>
</dbReference>
<dbReference type="Gene3D" id="1.10.510.10">
    <property type="entry name" value="Transferase(Phosphotransferase) domain 1"/>
    <property type="match status" value="1"/>
</dbReference>
<dbReference type="Proteomes" id="UP000006643">
    <property type="component" value="Unassembled WGS sequence"/>
</dbReference>
<dbReference type="eggNOG" id="KOG0698">
    <property type="taxonomic scope" value="Eukaryota"/>
</dbReference>
<accession>D0NA82</accession>
<dbReference type="GeneID" id="9474984"/>
<dbReference type="OrthoDB" id="1930859at2759"/>
<dbReference type="HOGENOM" id="CLU_2089531_0_0_1"/>
<keyword evidence="2" id="KW-1185">Reference proteome</keyword>
<protein>
    <recommendedName>
        <fullName evidence="3">Protein kinase domain-containing protein</fullName>
    </recommendedName>
</protein>
<dbReference type="VEuPathDB" id="FungiDB:PITG_08281"/>
<organism evidence="1 2">
    <name type="scientific">Phytophthora infestans (strain T30-4)</name>
    <name type="common">Potato late blight agent</name>
    <dbReference type="NCBI Taxonomy" id="403677"/>
    <lineage>
        <taxon>Eukaryota</taxon>
        <taxon>Sar</taxon>
        <taxon>Stramenopiles</taxon>
        <taxon>Oomycota</taxon>
        <taxon>Peronosporomycetes</taxon>
        <taxon>Peronosporales</taxon>
        <taxon>Peronosporaceae</taxon>
        <taxon>Phytophthora</taxon>
    </lineage>
</organism>
<dbReference type="InterPro" id="IPR011009">
    <property type="entry name" value="Kinase-like_dom_sf"/>
</dbReference>
<name>D0NA82_PHYIT</name>
<gene>
    <name evidence="1" type="ORF">PITG_08281</name>
</gene>
<proteinExistence type="predicted"/>
<evidence type="ECO:0000313" key="2">
    <source>
        <dbReference type="Proteomes" id="UP000006643"/>
    </source>
</evidence>
<dbReference type="RefSeq" id="XP_002903685.1">
    <property type="nucleotide sequence ID" value="XM_002903639.1"/>
</dbReference>
<evidence type="ECO:0000313" key="1">
    <source>
        <dbReference type="EMBL" id="EEY54740.1"/>
    </source>
</evidence>
<reference evidence="2" key="1">
    <citation type="journal article" date="2009" name="Nature">
        <title>Genome sequence and analysis of the Irish potato famine pathogen Phytophthora infestans.</title>
        <authorList>
            <consortium name="The Broad Institute Genome Sequencing Platform"/>
            <person name="Haas B.J."/>
            <person name="Kamoun S."/>
            <person name="Zody M.C."/>
            <person name="Jiang R.H."/>
            <person name="Handsaker R.E."/>
            <person name="Cano L.M."/>
            <person name="Grabherr M."/>
            <person name="Kodira C.D."/>
            <person name="Raffaele S."/>
            <person name="Torto-Alalibo T."/>
            <person name="Bozkurt T.O."/>
            <person name="Ah-Fong A.M."/>
            <person name="Alvarado L."/>
            <person name="Anderson V.L."/>
            <person name="Armstrong M.R."/>
            <person name="Avrova A."/>
            <person name="Baxter L."/>
            <person name="Beynon J."/>
            <person name="Boevink P.C."/>
            <person name="Bollmann S.R."/>
            <person name="Bos J.I."/>
            <person name="Bulone V."/>
            <person name="Cai G."/>
            <person name="Cakir C."/>
            <person name="Carrington J.C."/>
            <person name="Chawner M."/>
            <person name="Conti L."/>
            <person name="Costanzo S."/>
            <person name="Ewan R."/>
            <person name="Fahlgren N."/>
            <person name="Fischbach M.A."/>
            <person name="Fugelstad J."/>
            <person name="Gilroy E.M."/>
            <person name="Gnerre S."/>
            <person name="Green P.J."/>
            <person name="Grenville-Briggs L.J."/>
            <person name="Griffith J."/>
            <person name="Grunwald N.J."/>
            <person name="Horn K."/>
            <person name="Horner N.R."/>
            <person name="Hu C.H."/>
            <person name="Huitema E."/>
            <person name="Jeong D.H."/>
            <person name="Jones A.M."/>
            <person name="Jones J.D."/>
            <person name="Jones R.W."/>
            <person name="Karlsson E.K."/>
            <person name="Kunjeti S.G."/>
            <person name="Lamour K."/>
            <person name="Liu Z."/>
            <person name="Ma L."/>
            <person name="Maclean D."/>
            <person name="Chibucos M.C."/>
            <person name="McDonald H."/>
            <person name="McWalters J."/>
            <person name="Meijer H.J."/>
            <person name="Morgan W."/>
            <person name="Morris P.F."/>
            <person name="Munro C.A."/>
            <person name="O'Neill K."/>
            <person name="Ospina-Giraldo M."/>
            <person name="Pinzon A."/>
            <person name="Pritchard L."/>
            <person name="Ramsahoye B."/>
            <person name="Ren Q."/>
            <person name="Restrepo S."/>
            <person name="Roy S."/>
            <person name="Sadanandom A."/>
            <person name="Savidor A."/>
            <person name="Schornack S."/>
            <person name="Schwartz D.C."/>
            <person name="Schumann U.D."/>
            <person name="Schwessinger B."/>
            <person name="Seyer L."/>
            <person name="Sharpe T."/>
            <person name="Silvar C."/>
            <person name="Song J."/>
            <person name="Studholme D.J."/>
            <person name="Sykes S."/>
            <person name="Thines M."/>
            <person name="van de Vondervoort P.J."/>
            <person name="Phuntumart V."/>
            <person name="Wawra S."/>
            <person name="Weide R."/>
            <person name="Win J."/>
            <person name="Young C."/>
            <person name="Zhou S."/>
            <person name="Fry W."/>
            <person name="Meyers B.C."/>
            <person name="van West P."/>
            <person name="Ristaino J."/>
            <person name="Govers F."/>
            <person name="Birch P.R."/>
            <person name="Whisson S.C."/>
            <person name="Judelson H.S."/>
            <person name="Nusbaum C."/>
        </authorList>
    </citation>
    <scope>NUCLEOTIDE SEQUENCE [LARGE SCALE GENOMIC DNA]</scope>
    <source>
        <strain evidence="2">T30-4</strain>
    </source>
</reference>